<keyword evidence="3" id="KW-0482">Metalloprotease</keyword>
<evidence type="ECO:0000259" key="2">
    <source>
        <dbReference type="Pfam" id="PF02517"/>
    </source>
</evidence>
<feature type="transmembrane region" description="Helical" evidence="1">
    <location>
        <begin position="240"/>
        <end position="266"/>
    </location>
</feature>
<feature type="transmembrane region" description="Helical" evidence="1">
    <location>
        <begin position="92"/>
        <end position="113"/>
    </location>
</feature>
<name>A0A9E7R0Z2_9EURY</name>
<keyword evidence="3" id="KW-0378">Hydrolase</keyword>
<dbReference type="Proteomes" id="UP001057580">
    <property type="component" value="Chromosome"/>
</dbReference>
<feature type="transmembrane region" description="Helical" evidence="1">
    <location>
        <begin position="23"/>
        <end position="45"/>
    </location>
</feature>
<dbReference type="Pfam" id="PF02517">
    <property type="entry name" value="Rce1-like"/>
    <property type="match status" value="1"/>
</dbReference>
<feature type="transmembrane region" description="Helical" evidence="1">
    <location>
        <begin position="52"/>
        <end position="72"/>
    </location>
</feature>
<protein>
    <submittedName>
        <fullName evidence="3">CPBP family intramembrane metalloprotease</fullName>
    </submittedName>
</protein>
<evidence type="ECO:0000256" key="1">
    <source>
        <dbReference type="SAM" id="Phobius"/>
    </source>
</evidence>
<feature type="transmembrane region" description="Helical" evidence="1">
    <location>
        <begin position="199"/>
        <end position="220"/>
    </location>
</feature>
<dbReference type="EMBL" id="CP104003">
    <property type="protein sequence ID" value="UWM53289.1"/>
    <property type="molecule type" value="Genomic_DNA"/>
</dbReference>
<dbReference type="GO" id="GO:0008237">
    <property type="term" value="F:metallopeptidase activity"/>
    <property type="evidence" value="ECO:0007669"/>
    <property type="project" value="UniProtKB-KW"/>
</dbReference>
<dbReference type="InterPro" id="IPR003675">
    <property type="entry name" value="Rce1/LyrA-like_dom"/>
</dbReference>
<dbReference type="KEGG" id="ssai:N0B31_14200"/>
<dbReference type="GO" id="GO:0004175">
    <property type="term" value="F:endopeptidase activity"/>
    <property type="evidence" value="ECO:0007669"/>
    <property type="project" value="UniProtKB-ARBA"/>
</dbReference>
<keyword evidence="1" id="KW-0472">Membrane</keyword>
<dbReference type="GO" id="GO:0080120">
    <property type="term" value="P:CAAX-box protein maturation"/>
    <property type="evidence" value="ECO:0007669"/>
    <property type="project" value="UniProtKB-ARBA"/>
</dbReference>
<accession>A0A9E7R0Z2</accession>
<evidence type="ECO:0000313" key="3">
    <source>
        <dbReference type="EMBL" id="UWM53289.1"/>
    </source>
</evidence>
<dbReference type="RefSeq" id="WP_260592283.1">
    <property type="nucleotide sequence ID" value="NZ_CP104003.1"/>
</dbReference>
<keyword evidence="4" id="KW-1185">Reference proteome</keyword>
<dbReference type="GeneID" id="74943596"/>
<keyword evidence="1" id="KW-0812">Transmembrane</keyword>
<organism evidence="3 4">
    <name type="scientific">Salinirubellus salinus</name>
    <dbReference type="NCBI Taxonomy" id="1364945"/>
    <lineage>
        <taxon>Archaea</taxon>
        <taxon>Methanobacteriati</taxon>
        <taxon>Methanobacteriota</taxon>
        <taxon>Stenosarchaea group</taxon>
        <taxon>Halobacteria</taxon>
        <taxon>Halobacteriales</taxon>
        <taxon>Natronomonadaceae</taxon>
        <taxon>Salinirubellus</taxon>
    </lineage>
</organism>
<gene>
    <name evidence="3" type="ORF">N0B31_14200</name>
</gene>
<keyword evidence="1" id="KW-1133">Transmembrane helix</keyword>
<keyword evidence="3" id="KW-0645">Protease</keyword>
<sequence length="288" mass="30141">MDDEQTLPAVDAGPSPISFGRGLGPLVALLVATTVVAALFPLYVYPRLDGPVALAAMALAFTILAGMTWATLRYEGVSAASVGLGRADVLPGLLAVGGLYLLANGFAAASTYLATGSVEFVVPEGVSASAWVAMALVQLLFVGPTEEFAFRAYVQNKLVAAVGGGADRARKAVGILLGVVLFALWHVPQRVFAQGITDLGSIVGTLVVVAVLGTLLGLLYEYTRNVVLGGLLHGTFNWSFLFVADASLDRALLLALPAFGVGLWYYRRWARDRGIPGFGPQVQGRPAH</sequence>
<proteinExistence type="predicted"/>
<reference evidence="3" key="1">
    <citation type="submission" date="2022-09" db="EMBL/GenBank/DDBJ databases">
        <title>Diverse halophilic archaea isolated from saline environments.</title>
        <authorList>
            <person name="Cui H.-L."/>
        </authorList>
    </citation>
    <scope>NUCLEOTIDE SEQUENCE</scope>
    <source>
        <strain evidence="3">ZS-35-S2</strain>
    </source>
</reference>
<feature type="domain" description="CAAX prenyl protease 2/Lysostaphin resistance protein A-like" evidence="2">
    <location>
        <begin position="130"/>
        <end position="238"/>
    </location>
</feature>
<evidence type="ECO:0000313" key="4">
    <source>
        <dbReference type="Proteomes" id="UP001057580"/>
    </source>
</evidence>
<feature type="transmembrane region" description="Helical" evidence="1">
    <location>
        <begin position="169"/>
        <end position="187"/>
    </location>
</feature>
<dbReference type="AlphaFoldDB" id="A0A9E7R0Z2"/>
<feature type="transmembrane region" description="Helical" evidence="1">
    <location>
        <begin position="120"/>
        <end position="141"/>
    </location>
</feature>